<dbReference type="EMBL" id="VTOY01000017">
    <property type="protein sequence ID" value="TYZ20066.1"/>
    <property type="molecule type" value="Genomic_DNA"/>
</dbReference>
<organism evidence="3 4">
    <name type="scientific">Selenomonas ruminis</name>
    <dbReference type="NCBI Taxonomy" id="2593411"/>
    <lineage>
        <taxon>Bacteria</taxon>
        <taxon>Bacillati</taxon>
        <taxon>Bacillota</taxon>
        <taxon>Negativicutes</taxon>
        <taxon>Selenomonadales</taxon>
        <taxon>Selenomonadaceae</taxon>
        <taxon>Selenomonas</taxon>
    </lineage>
</organism>
<dbReference type="Proteomes" id="UP000323646">
    <property type="component" value="Unassembled WGS sequence"/>
</dbReference>
<dbReference type="RefSeq" id="WP_149172287.1">
    <property type="nucleotide sequence ID" value="NZ_VTOY01000017.1"/>
</dbReference>
<feature type="region of interest" description="Disordered" evidence="1">
    <location>
        <begin position="74"/>
        <end position="210"/>
    </location>
</feature>
<sequence length="210" mass="23440">MSILDKWKDYIPASSKGKEEKEEIPQEELRENLELTAKPEGTTSFNRKNVMIGLGVVALIFTVAFVYGISTASTAQKNKQQEKSQVETVDTSPEHLKNAPDSYGDSKTKKYDQKPDGEKKSKQKKLKKPEDDVEYIEPERRPAPAYTRIPASNYTPRTTPMPRVAAPNAGTGTQRGGLTPEQKIAAEKQKEKMAANQSPIGFKLNEEDKK</sequence>
<evidence type="ECO:0000256" key="1">
    <source>
        <dbReference type="SAM" id="MobiDB-lite"/>
    </source>
</evidence>
<evidence type="ECO:0000256" key="2">
    <source>
        <dbReference type="SAM" id="Phobius"/>
    </source>
</evidence>
<feature type="compositionally biased region" description="Basic and acidic residues" evidence="1">
    <location>
        <begin position="92"/>
        <end position="120"/>
    </location>
</feature>
<protein>
    <submittedName>
        <fullName evidence="3">Uncharacterized protein</fullName>
    </submittedName>
</protein>
<keyword evidence="2" id="KW-0812">Transmembrane</keyword>
<dbReference type="OrthoDB" id="9831204at2"/>
<dbReference type="AlphaFoldDB" id="A0A5D6VWL1"/>
<keyword evidence="2" id="KW-1133">Transmembrane helix</keyword>
<evidence type="ECO:0000313" key="3">
    <source>
        <dbReference type="EMBL" id="TYZ20066.1"/>
    </source>
</evidence>
<proteinExistence type="predicted"/>
<gene>
    <name evidence="3" type="ORF">FZ040_12420</name>
</gene>
<feature type="compositionally biased region" description="Basic and acidic residues" evidence="1">
    <location>
        <begin position="184"/>
        <end position="193"/>
    </location>
</feature>
<keyword evidence="2" id="KW-0472">Membrane</keyword>
<keyword evidence="4" id="KW-1185">Reference proteome</keyword>
<accession>A0A5D6VWL1</accession>
<evidence type="ECO:0000313" key="4">
    <source>
        <dbReference type="Proteomes" id="UP000323646"/>
    </source>
</evidence>
<reference evidence="3 4" key="1">
    <citation type="submission" date="2019-08" db="EMBL/GenBank/DDBJ databases">
        <title>Selenomonas sp. mPRGC5 and Selenomonas sp. mPRGC8 isolated from ruminal fluid of dairy goat (Capra hircus).</title>
        <authorList>
            <person name="Poothong S."/>
            <person name="Nuengjamnong C."/>
            <person name="Tanasupawat S."/>
        </authorList>
    </citation>
    <scope>NUCLEOTIDE SEQUENCE [LARGE SCALE GENOMIC DNA]</scope>
    <source>
        <strain evidence="4">mPRGC5</strain>
    </source>
</reference>
<name>A0A5D6VWL1_9FIRM</name>
<feature type="transmembrane region" description="Helical" evidence="2">
    <location>
        <begin position="50"/>
        <end position="69"/>
    </location>
</feature>
<comment type="caution">
    <text evidence="3">The sequence shown here is derived from an EMBL/GenBank/DDBJ whole genome shotgun (WGS) entry which is preliminary data.</text>
</comment>